<evidence type="ECO:0000256" key="4">
    <source>
        <dbReference type="ARBA" id="ARBA00023136"/>
    </source>
</evidence>
<keyword evidence="4" id="KW-0472">Membrane</keyword>
<evidence type="ECO:0000256" key="1">
    <source>
        <dbReference type="ARBA" id="ARBA00004127"/>
    </source>
</evidence>
<evidence type="ECO:0000313" key="5">
    <source>
        <dbReference type="EMBL" id="PFG36826.1"/>
    </source>
</evidence>
<comment type="caution">
    <text evidence="5">The sequence shown here is derived from an EMBL/GenBank/DDBJ whole genome shotgun (WGS) entry which is preliminary data.</text>
</comment>
<keyword evidence="5" id="KW-0808">Transferase</keyword>
<keyword evidence="5" id="KW-0489">Methyltransferase</keyword>
<evidence type="ECO:0000256" key="2">
    <source>
        <dbReference type="ARBA" id="ARBA00022692"/>
    </source>
</evidence>
<dbReference type="EMBL" id="PDJH01000001">
    <property type="protein sequence ID" value="PFG36826.1"/>
    <property type="molecule type" value="Genomic_DNA"/>
</dbReference>
<dbReference type="GO" id="GO:0032259">
    <property type="term" value="P:methylation"/>
    <property type="evidence" value="ECO:0007669"/>
    <property type="project" value="UniProtKB-KW"/>
</dbReference>
<dbReference type="Pfam" id="PF04191">
    <property type="entry name" value="PEMT"/>
    <property type="match status" value="1"/>
</dbReference>
<dbReference type="PANTHER" id="PTHR12714">
    <property type="entry name" value="PROTEIN-S ISOPRENYLCYSTEINE O-METHYLTRANSFERASE"/>
    <property type="match status" value="1"/>
</dbReference>
<keyword evidence="6" id="KW-1185">Reference proteome</keyword>
<dbReference type="OrthoDB" id="941586at2"/>
<gene>
    <name evidence="5" type="ORF">ATL41_1565</name>
</gene>
<comment type="subcellular location">
    <subcellularLocation>
        <location evidence="1">Endomembrane system</location>
        <topology evidence="1">Multi-pass membrane protein</topology>
    </subcellularLocation>
</comment>
<evidence type="ECO:0000313" key="6">
    <source>
        <dbReference type="Proteomes" id="UP000221394"/>
    </source>
</evidence>
<keyword evidence="2" id="KW-0812">Transmembrane</keyword>
<keyword evidence="3" id="KW-1133">Transmembrane helix</keyword>
<organism evidence="5 6">
    <name type="scientific">Flavimobilis soli</name>
    <dbReference type="NCBI Taxonomy" id="442709"/>
    <lineage>
        <taxon>Bacteria</taxon>
        <taxon>Bacillati</taxon>
        <taxon>Actinomycetota</taxon>
        <taxon>Actinomycetes</taxon>
        <taxon>Micrococcales</taxon>
        <taxon>Jonesiaceae</taxon>
        <taxon>Flavimobilis</taxon>
    </lineage>
</organism>
<reference evidence="5 6" key="1">
    <citation type="submission" date="2017-10" db="EMBL/GenBank/DDBJ databases">
        <title>Sequencing the genomes of 1000 actinobacteria strains.</title>
        <authorList>
            <person name="Klenk H.-P."/>
        </authorList>
    </citation>
    <scope>NUCLEOTIDE SEQUENCE [LARGE SCALE GENOMIC DNA]</scope>
    <source>
        <strain evidence="5 6">DSM 21574</strain>
    </source>
</reference>
<dbReference type="GO" id="GO:0012505">
    <property type="term" value="C:endomembrane system"/>
    <property type="evidence" value="ECO:0007669"/>
    <property type="project" value="UniProtKB-SubCell"/>
</dbReference>
<dbReference type="Proteomes" id="UP000221394">
    <property type="component" value="Unassembled WGS sequence"/>
</dbReference>
<protein>
    <submittedName>
        <fullName evidence="5">Protein-S-isoprenylcysteine O-methyltransferase Ste14</fullName>
    </submittedName>
</protein>
<dbReference type="GO" id="GO:0008168">
    <property type="term" value="F:methyltransferase activity"/>
    <property type="evidence" value="ECO:0007669"/>
    <property type="project" value="UniProtKB-KW"/>
</dbReference>
<accession>A0A2A9EDW0</accession>
<proteinExistence type="predicted"/>
<dbReference type="Gene3D" id="1.20.120.1630">
    <property type="match status" value="1"/>
</dbReference>
<dbReference type="RefSeq" id="WP_098457965.1">
    <property type="nucleotide sequence ID" value="NZ_PDJH01000001.1"/>
</dbReference>
<evidence type="ECO:0000256" key="3">
    <source>
        <dbReference type="ARBA" id="ARBA00022989"/>
    </source>
</evidence>
<name>A0A2A9EDW0_9MICO</name>
<dbReference type="InterPro" id="IPR007318">
    <property type="entry name" value="Phopholipid_MeTrfase"/>
</dbReference>
<dbReference type="PANTHER" id="PTHR12714:SF11">
    <property type="entry name" value="PROTEIN C-TERMINAL S-ISOPRENYLCYSTEINE CARBOXYL O-METHYLTRANSFERASE"/>
    <property type="match status" value="1"/>
</dbReference>
<sequence length="173" mass="18122">MNTTNITKDLGVTDGRVPPVVLAGAAWLAQSVVSRKRGGALARTAGAALGVASLTLAGASAADFARRRTTVDPRVPDASTLVTSGVNAVTRNPMYVGLVGVLVARAVARRSVLALAPAAAVAYLLHTRQIPAEEEALAEKFGTEYADYLTDVPRWLDSRSVEAVRTLVEERLG</sequence>
<dbReference type="AlphaFoldDB" id="A0A2A9EDW0"/>